<protein>
    <submittedName>
        <fullName evidence="2">DUF2007 domain-containing protein</fullName>
    </submittedName>
</protein>
<dbReference type="Pfam" id="PF09413">
    <property type="entry name" value="DUF2007"/>
    <property type="match status" value="1"/>
</dbReference>
<dbReference type="OrthoDB" id="5297170at2"/>
<dbReference type="InterPro" id="IPR011322">
    <property type="entry name" value="N-reg_PII-like_a/b"/>
</dbReference>
<keyword evidence="3" id="KW-1185">Reference proteome</keyword>
<dbReference type="RefSeq" id="WP_119776442.1">
    <property type="nucleotide sequence ID" value="NZ_QYUK01000008.1"/>
</dbReference>
<comment type="caution">
    <text evidence="2">The sequence shown here is derived from an EMBL/GenBank/DDBJ whole genome shotgun (WGS) entry which is preliminary data.</text>
</comment>
<dbReference type="Proteomes" id="UP000284605">
    <property type="component" value="Unassembled WGS sequence"/>
</dbReference>
<reference evidence="2 3" key="1">
    <citation type="submission" date="2018-09" db="EMBL/GenBank/DDBJ databases">
        <authorList>
            <person name="Zhu H."/>
        </authorList>
    </citation>
    <scope>NUCLEOTIDE SEQUENCE [LARGE SCALE GENOMIC DNA]</scope>
    <source>
        <strain evidence="2 3">K1W22B-8</strain>
    </source>
</reference>
<accession>A0A418WUM6</accession>
<evidence type="ECO:0000313" key="3">
    <source>
        <dbReference type="Proteomes" id="UP000284605"/>
    </source>
</evidence>
<dbReference type="InterPro" id="IPR018551">
    <property type="entry name" value="DUF2007"/>
</dbReference>
<dbReference type="EMBL" id="QYUK01000008">
    <property type="protein sequence ID" value="RJF94847.1"/>
    <property type="molecule type" value="Genomic_DNA"/>
</dbReference>
<dbReference type="AlphaFoldDB" id="A0A418WUM6"/>
<name>A0A418WUM6_9PROT</name>
<organism evidence="2 3">
    <name type="scientific">Oleomonas cavernae</name>
    <dbReference type="NCBI Taxonomy" id="2320859"/>
    <lineage>
        <taxon>Bacteria</taxon>
        <taxon>Pseudomonadati</taxon>
        <taxon>Pseudomonadota</taxon>
        <taxon>Alphaproteobacteria</taxon>
        <taxon>Acetobacterales</taxon>
        <taxon>Acetobacteraceae</taxon>
        <taxon>Oleomonas</taxon>
    </lineage>
</organism>
<gene>
    <name evidence="2" type="ORF">D3874_03270</name>
</gene>
<feature type="domain" description="DUF2007" evidence="1">
    <location>
        <begin position="1"/>
        <end position="65"/>
    </location>
</feature>
<dbReference type="SUPFAM" id="SSF54913">
    <property type="entry name" value="GlnB-like"/>
    <property type="match status" value="1"/>
</dbReference>
<dbReference type="Gene3D" id="3.30.70.790">
    <property type="entry name" value="UreE, C-terminal domain"/>
    <property type="match status" value="1"/>
</dbReference>
<evidence type="ECO:0000259" key="1">
    <source>
        <dbReference type="Pfam" id="PF09413"/>
    </source>
</evidence>
<proteinExistence type="predicted"/>
<evidence type="ECO:0000313" key="2">
    <source>
        <dbReference type="EMBL" id="RJF94847.1"/>
    </source>
</evidence>
<sequence>MEELIRTNDLVLISFVESMLKAEGIVVAVLDGHTSAVDGSLGLLPRRIMVDVDDKDRARWLLAQAGVGHELRP</sequence>